<evidence type="ECO:0000256" key="1">
    <source>
        <dbReference type="SAM" id="Phobius"/>
    </source>
</evidence>
<name>A0A6V6ZG92_9FLAO</name>
<evidence type="ECO:0000313" key="3">
    <source>
        <dbReference type="Proteomes" id="UP000556700"/>
    </source>
</evidence>
<proteinExistence type="predicted"/>
<reference evidence="2 3" key="1">
    <citation type="submission" date="2020-06" db="EMBL/GenBank/DDBJ databases">
        <authorList>
            <person name="Criscuolo A."/>
        </authorList>
    </citation>
    <scope>NUCLEOTIDE SEQUENCE [LARGE SCALE GENOMIC DNA]</scope>
    <source>
        <strain evidence="3">CIP 110025</strain>
    </source>
</reference>
<keyword evidence="1" id="KW-1133">Transmembrane helix</keyword>
<keyword evidence="1" id="KW-0812">Transmembrane</keyword>
<protein>
    <submittedName>
        <fullName evidence="2">Uncharacterized protein</fullName>
    </submittedName>
</protein>
<dbReference type="EMBL" id="CAIJDO010000351">
    <property type="protein sequence ID" value="CAD0009962.1"/>
    <property type="molecule type" value="Genomic_DNA"/>
</dbReference>
<gene>
    <name evidence="2" type="ORF">FLACHUCJ7_04602</name>
</gene>
<keyword evidence="1" id="KW-0472">Membrane</keyword>
<keyword evidence="3" id="KW-1185">Reference proteome</keyword>
<dbReference type="Proteomes" id="UP000556700">
    <property type="component" value="Unassembled WGS sequence"/>
</dbReference>
<evidence type="ECO:0000313" key="2">
    <source>
        <dbReference type="EMBL" id="CAD0009962.1"/>
    </source>
</evidence>
<organism evidence="2 3">
    <name type="scientific">Flavobacterium chungangense</name>
    <dbReference type="NCBI Taxonomy" id="554283"/>
    <lineage>
        <taxon>Bacteria</taxon>
        <taxon>Pseudomonadati</taxon>
        <taxon>Bacteroidota</taxon>
        <taxon>Flavobacteriia</taxon>
        <taxon>Flavobacteriales</taxon>
        <taxon>Flavobacteriaceae</taxon>
        <taxon>Flavobacterium</taxon>
    </lineage>
</organism>
<dbReference type="AlphaFoldDB" id="A0A6V6ZG92"/>
<feature type="transmembrane region" description="Helical" evidence="1">
    <location>
        <begin position="67"/>
        <end position="88"/>
    </location>
</feature>
<feature type="transmembrane region" description="Helical" evidence="1">
    <location>
        <begin position="95"/>
        <end position="116"/>
    </location>
</feature>
<comment type="caution">
    <text evidence="2">The sequence shown here is derived from an EMBL/GenBank/DDBJ whole genome shotgun (WGS) entry which is preliminary data.</text>
</comment>
<accession>A0A6V6ZG92</accession>
<sequence length="135" mass="15521">MLQSSDNLPEIGCIYECLFRSYTLKNNQKKDYKVSKNIQLPLLLLNKEWEHYGDLGKLIIKLFTSEAIYMLSLLHFTGTAYNSALTLCRSAQSGLAVGSSFIFVYILLFHFLSFGLNTYHHNILYGHRSSAFLHF</sequence>